<keyword evidence="1" id="KW-0732">Signal</keyword>
<feature type="chain" id="PRO_5011956454" evidence="1">
    <location>
        <begin position="19"/>
        <end position="294"/>
    </location>
</feature>
<name>A0A1L8EG98_HAEIR</name>
<evidence type="ECO:0000313" key="2">
    <source>
        <dbReference type="EMBL" id="JAV17752.1"/>
    </source>
</evidence>
<reference evidence="2" key="1">
    <citation type="submission" date="2017-01" db="EMBL/GenBank/DDBJ databases">
        <title>An insight into the sialome and mialome of the horn fly, Haematobia irritans.</title>
        <authorList>
            <person name="Breijo M."/>
            <person name="Boiani M."/>
            <person name="Ures X."/>
            <person name="Rocha S."/>
            <person name="Sequeira M."/>
            <person name="Ribeiro J.M."/>
        </authorList>
    </citation>
    <scope>NUCLEOTIDE SEQUENCE</scope>
</reference>
<sequence>MMCIKIFAVIAFLTVADAKPSSIIKKYYYDHHNTSLVRNDDYVNANRRQYAANIDYYRMEIENFQESYLDRVFSMEYQKDALVKEITRVDEKLYPLTLLSDFTKMCVNSFKTPIPSVDWVKGQMNWCMVSASNKNASLTSDMETTKRSLERHYDNDFENKISNCEPFSVNGSMPMNYTLCLVDAVSETDAYTLRNQKQFSNELESAKNLAKNYIKTLQECTSGVHNTTISIISEANTRIEKCIHVTDDYPICGRYFCYDIYRIPAASIDPKNATMPNPFYGRNQTYNCLMLDIV</sequence>
<accession>A0A1L8EG98</accession>
<protein>
    <submittedName>
        <fullName evidence="2">Putative secreted protein</fullName>
    </submittedName>
</protein>
<dbReference type="EMBL" id="GFDG01001047">
    <property type="protein sequence ID" value="JAV17752.1"/>
    <property type="molecule type" value="Transcribed_RNA"/>
</dbReference>
<organism evidence="2">
    <name type="scientific">Haematobia irritans</name>
    <name type="common">Horn fly</name>
    <name type="synonym">Conops irritans</name>
    <dbReference type="NCBI Taxonomy" id="7368"/>
    <lineage>
        <taxon>Eukaryota</taxon>
        <taxon>Metazoa</taxon>
        <taxon>Ecdysozoa</taxon>
        <taxon>Arthropoda</taxon>
        <taxon>Hexapoda</taxon>
        <taxon>Insecta</taxon>
        <taxon>Pterygota</taxon>
        <taxon>Neoptera</taxon>
        <taxon>Endopterygota</taxon>
        <taxon>Diptera</taxon>
        <taxon>Brachycera</taxon>
        <taxon>Muscomorpha</taxon>
        <taxon>Muscoidea</taxon>
        <taxon>Muscidae</taxon>
        <taxon>Haematobia</taxon>
    </lineage>
</organism>
<proteinExistence type="predicted"/>
<dbReference type="AlphaFoldDB" id="A0A1L8EG98"/>
<feature type="signal peptide" evidence="1">
    <location>
        <begin position="1"/>
        <end position="18"/>
    </location>
</feature>
<evidence type="ECO:0000256" key="1">
    <source>
        <dbReference type="SAM" id="SignalP"/>
    </source>
</evidence>